<dbReference type="Proteomes" id="UP000499080">
    <property type="component" value="Unassembled WGS sequence"/>
</dbReference>
<dbReference type="GO" id="GO:0003729">
    <property type="term" value="F:mRNA binding"/>
    <property type="evidence" value="ECO:0007669"/>
    <property type="project" value="TreeGrafter"/>
</dbReference>
<dbReference type="Gene3D" id="1.25.40.180">
    <property type="match status" value="1"/>
</dbReference>
<dbReference type="AlphaFoldDB" id="A0A4Y2H2J7"/>
<feature type="domain" description="MI" evidence="1">
    <location>
        <begin position="65"/>
        <end position="188"/>
    </location>
</feature>
<organism evidence="2 3">
    <name type="scientific">Araneus ventricosus</name>
    <name type="common">Orbweaver spider</name>
    <name type="synonym">Epeira ventricosa</name>
    <dbReference type="NCBI Taxonomy" id="182803"/>
    <lineage>
        <taxon>Eukaryota</taxon>
        <taxon>Metazoa</taxon>
        <taxon>Ecdysozoa</taxon>
        <taxon>Arthropoda</taxon>
        <taxon>Chelicerata</taxon>
        <taxon>Arachnida</taxon>
        <taxon>Araneae</taxon>
        <taxon>Araneomorphae</taxon>
        <taxon>Entelegynae</taxon>
        <taxon>Araneoidea</taxon>
        <taxon>Araneidae</taxon>
        <taxon>Araneus</taxon>
    </lineage>
</organism>
<dbReference type="EMBL" id="BGPR01001718">
    <property type="protein sequence ID" value="GBM60300.1"/>
    <property type="molecule type" value="Genomic_DNA"/>
</dbReference>
<dbReference type="OrthoDB" id="8946469at2759"/>
<evidence type="ECO:0000259" key="1">
    <source>
        <dbReference type="PROSITE" id="PS51366"/>
    </source>
</evidence>
<comment type="caution">
    <text evidence="2">The sequence shown here is derived from an EMBL/GenBank/DDBJ whole genome shotgun (WGS) entry which is preliminary data.</text>
</comment>
<dbReference type="Pfam" id="PF02847">
    <property type="entry name" value="MA3"/>
    <property type="match status" value="1"/>
</dbReference>
<dbReference type="SUPFAM" id="SSF48371">
    <property type="entry name" value="ARM repeat"/>
    <property type="match status" value="1"/>
</dbReference>
<sequence length="205" mass="23879">MRKSSSICRCCGTNKEPGLRRMPCGCSGMLNNPVLRRRHQRRRHATFNEIDEQLSLIGPEYNEDDMERKTKPLIDEFLYNNNFEEAIKCVMELASPNTVHMFINSAINQVLERSSQARYSLGQLLSSLLKKKAITFDQYKKGFKKSIGKENFCARAFNSLISRMVEEKWKRGDRDNLDIRLKVWLHAPSVSYVVWSRDRVKILTT</sequence>
<dbReference type="InterPro" id="IPR016024">
    <property type="entry name" value="ARM-type_fold"/>
</dbReference>
<evidence type="ECO:0000313" key="3">
    <source>
        <dbReference type="Proteomes" id="UP000499080"/>
    </source>
</evidence>
<dbReference type="InterPro" id="IPR003891">
    <property type="entry name" value="Initiation_fac_eIF4g_MI"/>
</dbReference>
<reference evidence="2 3" key="1">
    <citation type="journal article" date="2019" name="Sci. Rep.">
        <title>Orb-weaving spider Araneus ventricosus genome elucidates the spidroin gene catalogue.</title>
        <authorList>
            <person name="Kono N."/>
            <person name="Nakamura H."/>
            <person name="Ohtoshi R."/>
            <person name="Moran D.A.P."/>
            <person name="Shinohara A."/>
            <person name="Yoshida Y."/>
            <person name="Fujiwara M."/>
            <person name="Mori M."/>
            <person name="Tomita M."/>
            <person name="Arakawa K."/>
        </authorList>
    </citation>
    <scope>NUCLEOTIDE SEQUENCE [LARGE SCALE GENOMIC DNA]</scope>
</reference>
<name>A0A4Y2H2J7_ARAVE</name>
<evidence type="ECO:0000313" key="2">
    <source>
        <dbReference type="EMBL" id="GBM60300.1"/>
    </source>
</evidence>
<gene>
    <name evidence="2" type="ORF">AVEN_81656_1</name>
</gene>
<protein>
    <recommendedName>
        <fullName evidence="1">MI domain-containing protein</fullName>
    </recommendedName>
</protein>
<dbReference type="PANTHER" id="PTHR23253">
    <property type="entry name" value="EUKARYOTIC TRANSLATION INITIATION FACTOR 4 GAMMA"/>
    <property type="match status" value="1"/>
</dbReference>
<dbReference type="GO" id="GO:0016281">
    <property type="term" value="C:eukaryotic translation initiation factor 4F complex"/>
    <property type="evidence" value="ECO:0007669"/>
    <property type="project" value="TreeGrafter"/>
</dbReference>
<dbReference type="GO" id="GO:0003743">
    <property type="term" value="F:translation initiation factor activity"/>
    <property type="evidence" value="ECO:0007669"/>
    <property type="project" value="TreeGrafter"/>
</dbReference>
<dbReference type="PROSITE" id="PS51366">
    <property type="entry name" value="MI"/>
    <property type="match status" value="1"/>
</dbReference>
<proteinExistence type="predicted"/>
<keyword evidence="3" id="KW-1185">Reference proteome</keyword>
<dbReference type="PANTHER" id="PTHR23253:SF78">
    <property type="entry name" value="EUKARYOTIC TRANSLATION INITIATION FACTOR 4G1, ISOFORM B-RELATED"/>
    <property type="match status" value="1"/>
</dbReference>
<dbReference type="SMART" id="SM00544">
    <property type="entry name" value="MA3"/>
    <property type="match status" value="1"/>
</dbReference>
<accession>A0A4Y2H2J7</accession>